<evidence type="ECO:0000313" key="5">
    <source>
        <dbReference type="EMBL" id="HJF51286.1"/>
    </source>
</evidence>
<dbReference type="InterPro" id="IPR045886">
    <property type="entry name" value="ThiF/MoeB/HesA"/>
</dbReference>
<dbReference type="PROSITE" id="PS50206">
    <property type="entry name" value="RHODANESE_3"/>
    <property type="match status" value="1"/>
</dbReference>
<evidence type="ECO:0000256" key="3">
    <source>
        <dbReference type="ARBA" id="ARBA00022840"/>
    </source>
</evidence>
<dbReference type="InterPro" id="IPR035985">
    <property type="entry name" value="Ubiquitin-activating_enz"/>
</dbReference>
<dbReference type="Gene3D" id="3.40.250.10">
    <property type="entry name" value="Rhodanese-like domain"/>
    <property type="match status" value="1"/>
</dbReference>
<keyword evidence="1" id="KW-0808">Transferase</keyword>
<dbReference type="InterPro" id="IPR036873">
    <property type="entry name" value="Rhodanese-like_dom_sf"/>
</dbReference>
<evidence type="ECO:0000256" key="1">
    <source>
        <dbReference type="ARBA" id="ARBA00022679"/>
    </source>
</evidence>
<dbReference type="Pfam" id="PF00581">
    <property type="entry name" value="Rhodanese"/>
    <property type="match status" value="1"/>
</dbReference>
<dbReference type="AlphaFoldDB" id="A0A921GS50"/>
<keyword evidence="5" id="KW-0548">Nucleotidyltransferase</keyword>
<protein>
    <submittedName>
        <fullName evidence="5">ThiF family adenylyltransferase</fullName>
    </submittedName>
</protein>
<dbReference type="FunFam" id="3.40.50.720:FF:000033">
    <property type="entry name" value="Adenylyltransferase and sulfurtransferase MOCS3"/>
    <property type="match status" value="1"/>
</dbReference>
<dbReference type="GO" id="GO:0008641">
    <property type="term" value="F:ubiquitin-like modifier activating enzyme activity"/>
    <property type="evidence" value="ECO:0007669"/>
    <property type="project" value="InterPro"/>
</dbReference>
<dbReference type="GO" id="GO:0016779">
    <property type="term" value="F:nucleotidyltransferase activity"/>
    <property type="evidence" value="ECO:0007669"/>
    <property type="project" value="UniProtKB-KW"/>
</dbReference>
<evidence type="ECO:0000313" key="6">
    <source>
        <dbReference type="Proteomes" id="UP000775129"/>
    </source>
</evidence>
<dbReference type="Proteomes" id="UP000775129">
    <property type="component" value="Unassembled WGS sequence"/>
</dbReference>
<dbReference type="EMBL" id="DYWO01000475">
    <property type="protein sequence ID" value="HJF51286.1"/>
    <property type="molecule type" value="Genomic_DNA"/>
</dbReference>
<comment type="caution">
    <text evidence="5">The sequence shown here is derived from an EMBL/GenBank/DDBJ whole genome shotgun (WGS) entry which is preliminary data.</text>
</comment>
<accession>A0A921GS50</accession>
<dbReference type="PANTHER" id="PTHR10953">
    <property type="entry name" value="UBIQUITIN-ACTIVATING ENZYME E1"/>
    <property type="match status" value="1"/>
</dbReference>
<organism evidence="5 6">
    <name type="scientific">Brachybacterium paraconglomeratum</name>
    <dbReference type="NCBI Taxonomy" id="173362"/>
    <lineage>
        <taxon>Bacteria</taxon>
        <taxon>Bacillati</taxon>
        <taxon>Actinomycetota</taxon>
        <taxon>Actinomycetes</taxon>
        <taxon>Micrococcales</taxon>
        <taxon>Dermabacteraceae</taxon>
        <taxon>Brachybacterium</taxon>
    </lineage>
</organism>
<gene>
    <name evidence="5" type="ORF">K8W24_16100</name>
</gene>
<dbReference type="CDD" id="cd00158">
    <property type="entry name" value="RHOD"/>
    <property type="match status" value="1"/>
</dbReference>
<evidence type="ECO:0000256" key="2">
    <source>
        <dbReference type="ARBA" id="ARBA00022741"/>
    </source>
</evidence>
<dbReference type="CDD" id="cd00757">
    <property type="entry name" value="ThiF_MoeB_HesA_family"/>
    <property type="match status" value="1"/>
</dbReference>
<dbReference type="Pfam" id="PF00899">
    <property type="entry name" value="ThiF"/>
    <property type="match status" value="1"/>
</dbReference>
<evidence type="ECO:0000259" key="4">
    <source>
        <dbReference type="PROSITE" id="PS50206"/>
    </source>
</evidence>
<dbReference type="GO" id="GO:0005524">
    <property type="term" value="F:ATP binding"/>
    <property type="evidence" value="ECO:0007669"/>
    <property type="project" value="UniProtKB-KW"/>
</dbReference>
<name>A0A921GS50_9MICO</name>
<proteinExistence type="predicted"/>
<dbReference type="InterPro" id="IPR001763">
    <property type="entry name" value="Rhodanese-like_dom"/>
</dbReference>
<dbReference type="Gene3D" id="3.40.50.720">
    <property type="entry name" value="NAD(P)-binding Rossmann-like Domain"/>
    <property type="match status" value="1"/>
</dbReference>
<dbReference type="SMART" id="SM00450">
    <property type="entry name" value="RHOD"/>
    <property type="match status" value="1"/>
</dbReference>
<dbReference type="GO" id="GO:0005829">
    <property type="term" value="C:cytosol"/>
    <property type="evidence" value="ECO:0007669"/>
    <property type="project" value="TreeGrafter"/>
</dbReference>
<keyword evidence="3" id="KW-0067">ATP-binding</keyword>
<dbReference type="InterPro" id="IPR000594">
    <property type="entry name" value="ThiF_NAD_FAD-bd"/>
</dbReference>
<dbReference type="GO" id="GO:0004792">
    <property type="term" value="F:thiosulfate-cyanide sulfurtransferase activity"/>
    <property type="evidence" value="ECO:0007669"/>
    <property type="project" value="TreeGrafter"/>
</dbReference>
<reference evidence="5" key="1">
    <citation type="journal article" date="2021" name="PeerJ">
        <title>Extensive microbial diversity within the chicken gut microbiome revealed by metagenomics and culture.</title>
        <authorList>
            <person name="Gilroy R."/>
            <person name="Ravi A."/>
            <person name="Getino M."/>
            <person name="Pursley I."/>
            <person name="Horton D.L."/>
            <person name="Alikhan N.F."/>
            <person name="Baker D."/>
            <person name="Gharbi K."/>
            <person name="Hall N."/>
            <person name="Watson M."/>
            <person name="Adriaenssens E.M."/>
            <person name="Foster-Nyarko E."/>
            <person name="Jarju S."/>
            <person name="Secka A."/>
            <person name="Antonio M."/>
            <person name="Oren A."/>
            <person name="Chaudhuri R.R."/>
            <person name="La Ragione R."/>
            <person name="Hildebrand F."/>
            <person name="Pallen M.J."/>
        </authorList>
    </citation>
    <scope>NUCLEOTIDE SEQUENCE</scope>
    <source>
        <strain evidence="5">1647</strain>
    </source>
</reference>
<dbReference type="SUPFAM" id="SSF69572">
    <property type="entry name" value="Activating enzymes of the ubiquitin-like proteins"/>
    <property type="match status" value="1"/>
</dbReference>
<feature type="domain" description="Rhodanese" evidence="4">
    <location>
        <begin position="300"/>
        <end position="388"/>
    </location>
</feature>
<dbReference type="PANTHER" id="PTHR10953:SF102">
    <property type="entry name" value="ADENYLYLTRANSFERASE AND SULFURTRANSFERASE MOCS3"/>
    <property type="match status" value="1"/>
</dbReference>
<sequence length="393" mass="41137">MTDTAPAAQSLPPLVAPGPELTSQQLQRYRRQITLPQIGTIGQRRLRAASVLVVGAGGLGSPALQYLAGAGIGTLGILDDDLVDTSNLHRQVIHTTSAIGVPKTASAAAAVHALNPEVRVHTHPERLTPESVTGIVENYDLVLDGSDNFATRYAVADASEITGVPVVWAAVLRGQGQVSVFWPGRGAHYRDVFSEPPAPGEVPSCAEGGVLGTLPGLLGMIMGAQVIQLVTGTGEPLVGKLLLWDEATSTSRTLRLIPDPHRTRSTQVEVPAAADPSCRSGVPAASETLDVLALRSLLASGADVTLIDVREDWEHAAGTIEGAIPVPLQQILEHGEHALPTGRGGGEIVLYCQAGARSASALERLRPAWSGREGRVRHLGGGYDAWTAPTKHT</sequence>
<reference evidence="5" key="2">
    <citation type="submission" date="2021-09" db="EMBL/GenBank/DDBJ databases">
        <authorList>
            <person name="Gilroy R."/>
        </authorList>
    </citation>
    <scope>NUCLEOTIDE SEQUENCE</scope>
    <source>
        <strain evidence="5">1647</strain>
    </source>
</reference>
<dbReference type="GO" id="GO:0008146">
    <property type="term" value="F:sulfotransferase activity"/>
    <property type="evidence" value="ECO:0007669"/>
    <property type="project" value="TreeGrafter"/>
</dbReference>
<keyword evidence="2" id="KW-0547">Nucleotide-binding</keyword>